<gene>
    <name evidence="2" type="ORF">G647_05205</name>
</gene>
<proteinExistence type="predicted"/>
<sequence length="752" mass="81471">MGRFPWSQGHSKQSGDKAHTAAHESSSKEHGEVSRQSLTDSMKESSSLDSGSSDIFPNPRARSRTDTVTSSFSISARSLSDISNDLASRPSSRQSFADGGMPLQERHENTAKALLAKGTRILKRQGSKLNLLSSQLEDRSHDLAELRAGELSPIRGLQRQPTLSSRRPGLKRSISGPFAFQHVTHGEQARFQSLDSVSKTDLTSEFNALQTGQEPKSEIRGIPVTDLPVKKDDANIEIGLEEPTSPTTDAIPLLPTTPTRPRPPPKDGLMSPYSPSDFRLSRSMENFSRPTRLSVTALDISPTTATSQRLSAMSPVSQANALAKPLPHLPGDHVVHAVSTRDDIALPLRTAPLPSPPKAMMEVVEEETPEERDPLRAGHSCHQPTALHVLPEVTPRQLKRRSQSSGEIRFDVISYDSPPKVCTLGASTIGNTGQEARRKCKNRISIGVKPIDIEGWEDAIDYSWEHAAELEAEEDMGMSPTDLRQPNSFRIPQENYLVVEQGVIDEVSSSASTPLMMQAANKPLRDEPAPSSDQAEDQSSPLLGLGIDSPQPPPSAPFTELVASVPHEAENTFSSNEIYRSRDLRSPASVMSKSSSQESFIASIFGTHRSSNSSTSLSDFAHLAGGSFAGSTEHLKLDLQDFSIMPASEKHIREGSQDTIREDSQHSKSIEGLADFGGIAPVSGFSTSSTGQCALGASRSQTPSIPERKSSVPDAVDLSKPQIGRKRATTGTSRPRRNTRVSYSLFPTTPTN</sequence>
<dbReference type="GeneID" id="19983698"/>
<evidence type="ECO:0008006" key="4">
    <source>
        <dbReference type="Google" id="ProtNLM"/>
    </source>
</evidence>
<feature type="region of interest" description="Disordered" evidence="1">
    <location>
        <begin position="693"/>
        <end position="752"/>
    </location>
</feature>
<protein>
    <recommendedName>
        <fullName evidence="4">CRIB domain-containing protein</fullName>
    </recommendedName>
</protein>
<dbReference type="HOGENOM" id="CLU_432771_0_0_1"/>
<feature type="region of interest" description="Disordered" evidence="1">
    <location>
        <begin position="522"/>
        <end position="558"/>
    </location>
</feature>
<dbReference type="EMBL" id="KB822705">
    <property type="protein sequence ID" value="ETI23403.1"/>
    <property type="molecule type" value="Genomic_DNA"/>
</dbReference>
<feature type="compositionally biased region" description="Polar residues" evidence="1">
    <location>
        <begin position="740"/>
        <end position="752"/>
    </location>
</feature>
<dbReference type="OrthoDB" id="24581at2759"/>
<feature type="region of interest" description="Disordered" evidence="1">
    <location>
        <begin position="240"/>
        <end position="271"/>
    </location>
</feature>
<evidence type="ECO:0000256" key="1">
    <source>
        <dbReference type="SAM" id="MobiDB-lite"/>
    </source>
</evidence>
<reference evidence="2 3" key="1">
    <citation type="submission" date="2013-03" db="EMBL/GenBank/DDBJ databases">
        <title>The Genome Sequence of Cladophialophora carrionii CBS 160.54.</title>
        <authorList>
            <consortium name="The Broad Institute Genomics Platform"/>
            <person name="Cuomo C."/>
            <person name="de Hoog S."/>
            <person name="Gorbushina A."/>
            <person name="Walker B."/>
            <person name="Young S.K."/>
            <person name="Zeng Q."/>
            <person name="Gargeya S."/>
            <person name="Fitzgerald M."/>
            <person name="Haas B."/>
            <person name="Abouelleil A."/>
            <person name="Allen A.W."/>
            <person name="Alvarado L."/>
            <person name="Arachchi H.M."/>
            <person name="Berlin A.M."/>
            <person name="Chapman S.B."/>
            <person name="Gainer-Dewar J."/>
            <person name="Goldberg J."/>
            <person name="Griggs A."/>
            <person name="Gujja S."/>
            <person name="Hansen M."/>
            <person name="Howarth C."/>
            <person name="Imamovic A."/>
            <person name="Ireland A."/>
            <person name="Larimer J."/>
            <person name="McCowan C."/>
            <person name="Murphy C."/>
            <person name="Pearson M."/>
            <person name="Poon T.W."/>
            <person name="Priest M."/>
            <person name="Roberts A."/>
            <person name="Saif S."/>
            <person name="Shea T."/>
            <person name="Sisk P."/>
            <person name="Sykes S."/>
            <person name="Wortman J."/>
            <person name="Nusbaum C."/>
            <person name="Birren B."/>
        </authorList>
    </citation>
    <scope>NUCLEOTIDE SEQUENCE [LARGE SCALE GENOMIC DNA]</scope>
    <source>
        <strain evidence="2 3">CBS 160.54</strain>
    </source>
</reference>
<evidence type="ECO:0000313" key="3">
    <source>
        <dbReference type="Proteomes" id="UP000030678"/>
    </source>
</evidence>
<name>V9DAT6_9EURO</name>
<dbReference type="RefSeq" id="XP_008727758.1">
    <property type="nucleotide sequence ID" value="XM_008729536.1"/>
</dbReference>
<feature type="compositionally biased region" description="Basic residues" evidence="1">
    <location>
        <begin position="723"/>
        <end position="739"/>
    </location>
</feature>
<feature type="compositionally biased region" description="Basic and acidic residues" evidence="1">
    <location>
        <begin position="13"/>
        <end position="33"/>
    </location>
</feature>
<feature type="region of interest" description="Disordered" evidence="1">
    <location>
        <begin position="84"/>
        <end position="103"/>
    </location>
</feature>
<feature type="compositionally biased region" description="Low complexity" evidence="1">
    <location>
        <begin position="44"/>
        <end position="54"/>
    </location>
</feature>
<dbReference type="AlphaFoldDB" id="V9DAT6"/>
<accession>V9DAT6</accession>
<evidence type="ECO:0000313" key="2">
    <source>
        <dbReference type="EMBL" id="ETI23403.1"/>
    </source>
</evidence>
<dbReference type="Proteomes" id="UP000030678">
    <property type="component" value="Unassembled WGS sequence"/>
</dbReference>
<organism evidence="2 3">
    <name type="scientific">Cladophialophora carrionii CBS 160.54</name>
    <dbReference type="NCBI Taxonomy" id="1279043"/>
    <lineage>
        <taxon>Eukaryota</taxon>
        <taxon>Fungi</taxon>
        <taxon>Dikarya</taxon>
        <taxon>Ascomycota</taxon>
        <taxon>Pezizomycotina</taxon>
        <taxon>Eurotiomycetes</taxon>
        <taxon>Chaetothyriomycetidae</taxon>
        <taxon>Chaetothyriales</taxon>
        <taxon>Herpotrichiellaceae</taxon>
        <taxon>Cladophialophora</taxon>
    </lineage>
</organism>
<feature type="compositionally biased region" description="Polar residues" evidence="1">
    <location>
        <begin position="693"/>
        <end position="704"/>
    </location>
</feature>
<dbReference type="VEuPathDB" id="FungiDB:G647_05205"/>
<feature type="compositionally biased region" description="Polar residues" evidence="1">
    <location>
        <begin position="84"/>
        <end position="95"/>
    </location>
</feature>
<feature type="compositionally biased region" description="Polar residues" evidence="1">
    <location>
        <begin position="531"/>
        <end position="541"/>
    </location>
</feature>
<feature type="region of interest" description="Disordered" evidence="1">
    <location>
        <begin position="1"/>
        <end position="72"/>
    </location>
</feature>